<proteinExistence type="predicted"/>
<reference evidence="2" key="1">
    <citation type="journal article" date="2009" name="Rice">
        <title>De Novo Next Generation Sequencing of Plant Genomes.</title>
        <authorList>
            <person name="Rounsley S."/>
            <person name="Marri P.R."/>
            <person name="Yu Y."/>
            <person name="He R."/>
            <person name="Sisneros N."/>
            <person name="Goicoechea J.L."/>
            <person name="Lee S.J."/>
            <person name="Angelova A."/>
            <person name="Kudrna D."/>
            <person name="Luo M."/>
            <person name="Affourtit J."/>
            <person name="Desany B."/>
            <person name="Knight J."/>
            <person name="Niazi F."/>
            <person name="Egholm M."/>
            <person name="Wing R.A."/>
        </authorList>
    </citation>
    <scope>NUCLEOTIDE SEQUENCE [LARGE SCALE GENOMIC DNA]</scope>
    <source>
        <strain evidence="2">cv. IRGC 105608</strain>
    </source>
</reference>
<dbReference type="AlphaFoldDB" id="A0A0D3GD15"/>
<protein>
    <submittedName>
        <fullName evidence="2">Uncharacterized protein</fullName>
    </submittedName>
</protein>
<reference evidence="2" key="2">
    <citation type="submission" date="2015-03" db="UniProtKB">
        <authorList>
            <consortium name="EnsemblPlants"/>
        </authorList>
    </citation>
    <scope>IDENTIFICATION</scope>
</reference>
<sequence length="75" mass="8356">MYTLRGLTPVGKLFNLTGEFSSTSHTGGNKKQTTKEQCTLTPTPIPCSLVYERDAQGTKQTKCNTLLQSVRFKSW</sequence>
<dbReference type="HOGENOM" id="CLU_2675007_0_0_1"/>
<evidence type="ECO:0000256" key="1">
    <source>
        <dbReference type="SAM" id="MobiDB-lite"/>
    </source>
</evidence>
<organism evidence="2">
    <name type="scientific">Oryza barthii</name>
    <dbReference type="NCBI Taxonomy" id="65489"/>
    <lineage>
        <taxon>Eukaryota</taxon>
        <taxon>Viridiplantae</taxon>
        <taxon>Streptophyta</taxon>
        <taxon>Embryophyta</taxon>
        <taxon>Tracheophyta</taxon>
        <taxon>Spermatophyta</taxon>
        <taxon>Magnoliopsida</taxon>
        <taxon>Liliopsida</taxon>
        <taxon>Poales</taxon>
        <taxon>Poaceae</taxon>
        <taxon>BOP clade</taxon>
        <taxon>Oryzoideae</taxon>
        <taxon>Oryzeae</taxon>
        <taxon>Oryzinae</taxon>
        <taxon>Oryza</taxon>
    </lineage>
</organism>
<name>A0A0D3GD15_9ORYZ</name>
<dbReference type="EnsemblPlants" id="OBART06G03780.1">
    <property type="protein sequence ID" value="OBART06G03780.1"/>
    <property type="gene ID" value="OBART06G03780"/>
</dbReference>
<keyword evidence="3" id="KW-1185">Reference proteome</keyword>
<evidence type="ECO:0000313" key="3">
    <source>
        <dbReference type="Proteomes" id="UP000026960"/>
    </source>
</evidence>
<feature type="region of interest" description="Disordered" evidence="1">
    <location>
        <begin position="18"/>
        <end position="37"/>
    </location>
</feature>
<evidence type="ECO:0000313" key="2">
    <source>
        <dbReference type="EnsemblPlants" id="OBART06G03780.1"/>
    </source>
</evidence>
<accession>A0A0D3GD15</accession>
<dbReference type="Gramene" id="OBART06G03780.1">
    <property type="protein sequence ID" value="OBART06G03780.1"/>
    <property type="gene ID" value="OBART06G03780"/>
</dbReference>
<dbReference type="Proteomes" id="UP000026960">
    <property type="component" value="Chromosome 6"/>
</dbReference>
<dbReference type="PaxDb" id="65489-OBART06G03780.1"/>